<dbReference type="EMBL" id="ALWO02000031">
    <property type="protein sequence ID" value="EOZ96958.1"/>
    <property type="molecule type" value="Genomic_DNA"/>
</dbReference>
<dbReference type="STRING" id="1189612.A33Q_1876"/>
<keyword evidence="2" id="KW-1185">Reference proteome</keyword>
<dbReference type="Proteomes" id="UP000006073">
    <property type="component" value="Unassembled WGS sequence"/>
</dbReference>
<accession>S2E417</accession>
<sequence length="114" mass="13071">MSAAIFLFFMTVNHSMNTKKARIQALLKEMLVALNEMNLSDQKVVNIDSPHLQNLKTIYIQAKTELQVDQQAKFKNNVSEPYKGIKLIVSQYNKLVKKKPYSYVAKLMGHKAID</sequence>
<evidence type="ECO:0000313" key="2">
    <source>
        <dbReference type="Proteomes" id="UP000006073"/>
    </source>
</evidence>
<name>S2E417_INDAL</name>
<organism evidence="1 2">
    <name type="scientific">Indibacter alkaliphilus (strain CCUG 57479 / KCTC 22604 / LW1)</name>
    <dbReference type="NCBI Taxonomy" id="1189612"/>
    <lineage>
        <taxon>Bacteria</taxon>
        <taxon>Pseudomonadati</taxon>
        <taxon>Bacteroidota</taxon>
        <taxon>Cytophagia</taxon>
        <taxon>Cytophagales</taxon>
        <taxon>Cyclobacteriaceae</taxon>
    </lineage>
</organism>
<protein>
    <submittedName>
        <fullName evidence="1">Uncharacterized protein</fullName>
    </submittedName>
</protein>
<evidence type="ECO:0000313" key="1">
    <source>
        <dbReference type="EMBL" id="EOZ96958.1"/>
    </source>
</evidence>
<proteinExistence type="predicted"/>
<comment type="caution">
    <text evidence="1">The sequence shown here is derived from an EMBL/GenBank/DDBJ whole genome shotgun (WGS) entry which is preliminary data.</text>
</comment>
<gene>
    <name evidence="1" type="ORF">A33Q_1876</name>
</gene>
<dbReference type="AlphaFoldDB" id="S2E417"/>
<reference evidence="1 2" key="1">
    <citation type="journal article" date="2013" name="Genome Announc.">
        <title>Draft Genome Sequence of Indibacter alkaliphilus Strain LW1T, Isolated from Lonar Lake, a Haloalkaline Lake in the Buldana District of Maharashtra, India.</title>
        <authorList>
            <person name="Singh A."/>
            <person name="Kumar Jangir P."/>
            <person name="Sharma R."/>
            <person name="Singh A."/>
            <person name="Kumar Pinnaka A."/>
            <person name="Shivaji S."/>
        </authorList>
    </citation>
    <scope>NUCLEOTIDE SEQUENCE [LARGE SCALE GENOMIC DNA]</scope>
    <source>
        <strain evidence="2">CCUG 57479 / KCTC 22604 / LW1</strain>
    </source>
</reference>